<dbReference type="STRING" id="65357.A0A024GGD5"/>
<evidence type="ECO:0008006" key="3">
    <source>
        <dbReference type="Google" id="ProtNLM"/>
    </source>
</evidence>
<name>A0A024GGD5_9STRA</name>
<evidence type="ECO:0000313" key="1">
    <source>
        <dbReference type="EMBL" id="CCI45912.1"/>
    </source>
</evidence>
<comment type="caution">
    <text evidence="1">The sequence shown here is derived from an EMBL/GenBank/DDBJ whole genome shotgun (WGS) entry which is preliminary data.</text>
</comment>
<dbReference type="Proteomes" id="UP000053237">
    <property type="component" value="Unassembled WGS sequence"/>
</dbReference>
<evidence type="ECO:0000313" key="2">
    <source>
        <dbReference type="Proteomes" id="UP000053237"/>
    </source>
</evidence>
<sequence>MLKLVCTTYISDMTVSLVQAPVKCRVSSVLNKDRALYGAQNMLSGDISSCWNSDQGSPQSIIINFQRQVHTEQLQLIFQGGFVGQDASLFVKTKEETIQWKELQHIDPVNDNSLQIFPCKANHVTALKILFRKSSDFYGRVIVYQMDVQGHEVDE</sequence>
<proteinExistence type="predicted"/>
<dbReference type="Gene3D" id="2.60.120.260">
    <property type="entry name" value="Galactose-binding domain-like"/>
    <property type="match status" value="1"/>
</dbReference>
<accession>A0A024GGD5</accession>
<dbReference type="AlphaFoldDB" id="A0A024GGD5"/>
<reference evidence="1 2" key="1">
    <citation type="submission" date="2012-05" db="EMBL/GenBank/DDBJ databases">
        <title>Recombination and specialization in a pathogen metapopulation.</title>
        <authorList>
            <person name="Gardiner A."/>
            <person name="Kemen E."/>
            <person name="Schultz-Larsen T."/>
            <person name="MacLean D."/>
            <person name="Van Oosterhout C."/>
            <person name="Jones J.D.G."/>
        </authorList>
    </citation>
    <scope>NUCLEOTIDE SEQUENCE [LARGE SCALE GENOMIC DNA]</scope>
    <source>
        <strain evidence="1 2">Ac Nc2</strain>
    </source>
</reference>
<protein>
    <recommendedName>
        <fullName evidence="3">F5/8 type C domain-containing protein</fullName>
    </recommendedName>
</protein>
<dbReference type="OrthoDB" id="10052260at2759"/>
<keyword evidence="2" id="KW-1185">Reference proteome</keyword>
<dbReference type="SUPFAM" id="SSF49785">
    <property type="entry name" value="Galactose-binding domain-like"/>
    <property type="match status" value="1"/>
</dbReference>
<gene>
    <name evidence="1" type="ORF">BN9_068220</name>
</gene>
<dbReference type="EMBL" id="CAIX01000111">
    <property type="protein sequence ID" value="CCI45912.1"/>
    <property type="molecule type" value="Genomic_DNA"/>
</dbReference>
<dbReference type="InterPro" id="IPR008979">
    <property type="entry name" value="Galactose-bd-like_sf"/>
</dbReference>
<dbReference type="InParanoid" id="A0A024GGD5"/>
<organism evidence="1 2">
    <name type="scientific">Albugo candida</name>
    <dbReference type="NCBI Taxonomy" id="65357"/>
    <lineage>
        <taxon>Eukaryota</taxon>
        <taxon>Sar</taxon>
        <taxon>Stramenopiles</taxon>
        <taxon>Oomycota</taxon>
        <taxon>Peronosporomycetes</taxon>
        <taxon>Albuginales</taxon>
        <taxon>Albuginaceae</taxon>
        <taxon>Albugo</taxon>
    </lineage>
</organism>